<evidence type="ECO:0000259" key="5">
    <source>
        <dbReference type="Pfam" id="PF00389"/>
    </source>
</evidence>
<feature type="domain" description="D-isomer specific 2-hydroxyacid dehydrogenase NAD-binding" evidence="6">
    <location>
        <begin position="108"/>
        <end position="281"/>
    </location>
</feature>
<name>A0A9D0ZNM4_9FIRM</name>
<dbReference type="SUPFAM" id="SSF52283">
    <property type="entry name" value="Formate/glycerate dehydrogenase catalytic domain-like"/>
    <property type="match status" value="1"/>
</dbReference>
<keyword evidence="3" id="KW-0520">NAD</keyword>
<evidence type="ECO:0000313" key="8">
    <source>
        <dbReference type="Proteomes" id="UP000824260"/>
    </source>
</evidence>
<dbReference type="InterPro" id="IPR006139">
    <property type="entry name" value="D-isomer_2_OHA_DH_cat_dom"/>
</dbReference>
<evidence type="ECO:0000256" key="4">
    <source>
        <dbReference type="RuleBase" id="RU003719"/>
    </source>
</evidence>
<dbReference type="InterPro" id="IPR036291">
    <property type="entry name" value="NAD(P)-bd_dom_sf"/>
</dbReference>
<evidence type="ECO:0000259" key="6">
    <source>
        <dbReference type="Pfam" id="PF02826"/>
    </source>
</evidence>
<organism evidence="7 8">
    <name type="scientific">Candidatus Pullichristensenella stercorigallinarum</name>
    <dbReference type="NCBI Taxonomy" id="2840909"/>
    <lineage>
        <taxon>Bacteria</taxon>
        <taxon>Bacillati</taxon>
        <taxon>Bacillota</taxon>
        <taxon>Clostridia</taxon>
        <taxon>Candidatus Pullichristensenella</taxon>
    </lineage>
</organism>
<dbReference type="GO" id="GO:0051287">
    <property type="term" value="F:NAD binding"/>
    <property type="evidence" value="ECO:0007669"/>
    <property type="project" value="InterPro"/>
</dbReference>
<dbReference type="GO" id="GO:0003714">
    <property type="term" value="F:transcription corepressor activity"/>
    <property type="evidence" value="ECO:0007669"/>
    <property type="project" value="InterPro"/>
</dbReference>
<dbReference type="InterPro" id="IPR050418">
    <property type="entry name" value="D-iso_2-hydroxyacid_DH_PdxB"/>
</dbReference>
<dbReference type="InterPro" id="IPR029753">
    <property type="entry name" value="D-isomer_DH_CS"/>
</dbReference>
<comment type="caution">
    <text evidence="7">The sequence shown here is derived from an EMBL/GenBank/DDBJ whole genome shotgun (WGS) entry which is preliminary data.</text>
</comment>
<dbReference type="PROSITE" id="PS00671">
    <property type="entry name" value="D_2_HYDROXYACID_DH_3"/>
    <property type="match status" value="1"/>
</dbReference>
<proteinExistence type="inferred from homology"/>
<evidence type="ECO:0000313" key="7">
    <source>
        <dbReference type="EMBL" id="HIQ82619.1"/>
    </source>
</evidence>
<evidence type="ECO:0000256" key="2">
    <source>
        <dbReference type="ARBA" id="ARBA00023002"/>
    </source>
</evidence>
<dbReference type="PANTHER" id="PTHR43761">
    <property type="entry name" value="D-ISOMER SPECIFIC 2-HYDROXYACID DEHYDROGENASE FAMILY PROTEIN (AFU_ORTHOLOGUE AFUA_1G13630)"/>
    <property type="match status" value="1"/>
</dbReference>
<dbReference type="PROSITE" id="PS00670">
    <property type="entry name" value="D_2_HYDROXYACID_DH_2"/>
    <property type="match status" value="1"/>
</dbReference>
<dbReference type="PANTHER" id="PTHR43761:SF1">
    <property type="entry name" value="D-ISOMER SPECIFIC 2-HYDROXYACID DEHYDROGENASE CATALYTIC DOMAIN-CONTAINING PROTEIN-RELATED"/>
    <property type="match status" value="1"/>
</dbReference>
<keyword evidence="2 4" id="KW-0560">Oxidoreductase</keyword>
<dbReference type="InterPro" id="IPR043322">
    <property type="entry name" value="CtBP"/>
</dbReference>
<gene>
    <name evidence="7" type="ORF">IAA52_05900</name>
</gene>
<protein>
    <submittedName>
        <fullName evidence="7">C-terminal binding protein</fullName>
    </submittedName>
</protein>
<reference evidence="7" key="1">
    <citation type="submission" date="2020-10" db="EMBL/GenBank/DDBJ databases">
        <authorList>
            <person name="Gilroy R."/>
        </authorList>
    </citation>
    <scope>NUCLEOTIDE SEQUENCE</scope>
    <source>
        <strain evidence="7">ChiSjej6B24-2974</strain>
    </source>
</reference>
<dbReference type="Proteomes" id="UP000824260">
    <property type="component" value="Unassembled WGS sequence"/>
</dbReference>
<dbReference type="CDD" id="cd05299">
    <property type="entry name" value="CtBP_dh"/>
    <property type="match status" value="1"/>
</dbReference>
<sequence>MKVVITDYEYQNVETERKIVTDAGMTLEDYQVKDEEGLIEATRDADAVIVQYACITRAVIEKMRRCRAIIRYGIGINNIDINAAAERGIYVCNIPDYGIDEVSNHAVAGILALSRGLSVSNRALRQGLWAYTPVKPLRRFNQCAVGILGYGRMGSIVAHKLSSFGVRLLANDILPKQPLDAGVEIVDFDTLLRESDFLTLHCPLYEKTRHIINAQAFAKMKRGAYLINTSRGAVVEETALINALNTGILAGAAIDVFEDEPIGADHPLLAMPQVIATPHTAWYSEQSIEALQRKAALEAVNILQGNPPYHACKP</sequence>
<evidence type="ECO:0000256" key="1">
    <source>
        <dbReference type="ARBA" id="ARBA00005854"/>
    </source>
</evidence>
<dbReference type="AlphaFoldDB" id="A0A9D0ZNM4"/>
<dbReference type="GO" id="GO:0016616">
    <property type="term" value="F:oxidoreductase activity, acting on the CH-OH group of donors, NAD or NADP as acceptor"/>
    <property type="evidence" value="ECO:0007669"/>
    <property type="project" value="InterPro"/>
</dbReference>
<dbReference type="EMBL" id="DVFZ01000056">
    <property type="protein sequence ID" value="HIQ82619.1"/>
    <property type="molecule type" value="Genomic_DNA"/>
</dbReference>
<dbReference type="Pfam" id="PF02826">
    <property type="entry name" value="2-Hacid_dh_C"/>
    <property type="match status" value="1"/>
</dbReference>
<evidence type="ECO:0000256" key="3">
    <source>
        <dbReference type="ARBA" id="ARBA00023027"/>
    </source>
</evidence>
<comment type="similarity">
    <text evidence="1 4">Belongs to the D-isomer specific 2-hydroxyacid dehydrogenase family.</text>
</comment>
<dbReference type="InterPro" id="IPR006140">
    <property type="entry name" value="D-isomer_DH_NAD-bd"/>
</dbReference>
<accession>A0A9D0ZNM4</accession>
<reference evidence="7" key="2">
    <citation type="journal article" date="2021" name="PeerJ">
        <title>Extensive microbial diversity within the chicken gut microbiome revealed by metagenomics and culture.</title>
        <authorList>
            <person name="Gilroy R."/>
            <person name="Ravi A."/>
            <person name="Getino M."/>
            <person name="Pursley I."/>
            <person name="Horton D.L."/>
            <person name="Alikhan N.F."/>
            <person name="Baker D."/>
            <person name="Gharbi K."/>
            <person name="Hall N."/>
            <person name="Watson M."/>
            <person name="Adriaenssens E.M."/>
            <person name="Foster-Nyarko E."/>
            <person name="Jarju S."/>
            <person name="Secka A."/>
            <person name="Antonio M."/>
            <person name="Oren A."/>
            <person name="Chaudhuri R.R."/>
            <person name="La Ragione R."/>
            <person name="Hildebrand F."/>
            <person name="Pallen M.J."/>
        </authorList>
    </citation>
    <scope>NUCLEOTIDE SEQUENCE</scope>
    <source>
        <strain evidence="7">ChiSjej6B24-2974</strain>
    </source>
</reference>
<dbReference type="Pfam" id="PF00389">
    <property type="entry name" value="2-Hacid_dh"/>
    <property type="match status" value="1"/>
</dbReference>
<dbReference type="SUPFAM" id="SSF51735">
    <property type="entry name" value="NAD(P)-binding Rossmann-fold domains"/>
    <property type="match status" value="1"/>
</dbReference>
<dbReference type="Gene3D" id="3.40.50.720">
    <property type="entry name" value="NAD(P)-binding Rossmann-like Domain"/>
    <property type="match status" value="2"/>
</dbReference>
<feature type="domain" description="D-isomer specific 2-hydroxyacid dehydrogenase catalytic" evidence="5">
    <location>
        <begin position="14"/>
        <end position="310"/>
    </location>
</feature>